<feature type="compositionally biased region" description="Polar residues" evidence="12">
    <location>
        <begin position="11"/>
        <end position="21"/>
    </location>
</feature>
<keyword evidence="7" id="KW-0243">Dynein</keyword>
<evidence type="ECO:0000259" key="13">
    <source>
        <dbReference type="Pfam" id="PF12777"/>
    </source>
</evidence>
<evidence type="ECO:0000256" key="6">
    <source>
        <dbReference type="ARBA" id="ARBA00022840"/>
    </source>
</evidence>
<comment type="caution">
    <text evidence="15">The sequence shown here is derived from an EMBL/GenBank/DDBJ whole genome shotgun (WGS) entry which is preliminary data.</text>
</comment>
<reference evidence="15" key="1">
    <citation type="journal article" date="2023" name="G3 (Bethesda)">
        <title>Whole genome assemblies of Zophobas morio and Tenebrio molitor.</title>
        <authorList>
            <person name="Kaur S."/>
            <person name="Stinson S.A."/>
            <person name="diCenzo G.C."/>
        </authorList>
    </citation>
    <scope>NUCLEOTIDE SEQUENCE</scope>
    <source>
        <strain evidence="15">QUZm001</strain>
    </source>
</reference>
<feature type="non-terminal residue" evidence="15">
    <location>
        <position position="1"/>
    </location>
</feature>
<keyword evidence="10" id="KW-0206">Cytoskeleton</keyword>
<dbReference type="GO" id="GO:0051959">
    <property type="term" value="F:dynein light intermediate chain binding"/>
    <property type="evidence" value="ECO:0007669"/>
    <property type="project" value="InterPro"/>
</dbReference>
<dbReference type="AlphaFoldDB" id="A0AA38HJJ0"/>
<feature type="compositionally biased region" description="Basic and acidic residues" evidence="12">
    <location>
        <begin position="1"/>
        <end position="10"/>
    </location>
</feature>
<dbReference type="GO" id="GO:0045505">
    <property type="term" value="F:dynein intermediate chain binding"/>
    <property type="evidence" value="ECO:0007669"/>
    <property type="project" value="InterPro"/>
</dbReference>
<sequence>LELERKEEQANQKLKQMVENQQEAEREKASFLAIQEELSKKKAQINERSLAVKAELSQVEPIVEDARLAVKGIKRQQLVELRALGNPPKMVKLTMESVCALFGETDLDWKHIRSIIMKDDFIANIVNFDTGSVSPEIHQRMTNSYIKSSEYNFEAADRASKACGPLVKWVQAQLKYADILERIGPLRRELAALERSANETESQAEKTNILVDSLEKSIAEYKEEYANLISESQQIKRSMTLVELKVTRSISLTESLASEQLRWRTESHTFNTQRTTIPGDVLLSAAFLTYCGFFDQQSRVALLCSWMNHLQQSNILFTSELSMQEYLSTPNDRIGWQASGLPDDDICVENAIILERCDRYPLVIDPSGQAEGFLLNFFKEKRIVKTSFLDDSFRKTLESALRFGTPLLIRDVENYDVIMNPVLNKELRRTGGRVLIRLGDQDALKAERPDIEEKRKALMLLQSEFRARLKSLEERLLDELNNVQGRLLDDDNILTALEKLKSEAAETDSKVLSVAPRRFRLIY</sequence>
<dbReference type="GO" id="GO:0008090">
    <property type="term" value="P:retrograde axonal transport"/>
    <property type="evidence" value="ECO:0007669"/>
    <property type="project" value="TreeGrafter"/>
</dbReference>
<dbReference type="Gene3D" id="3.40.50.300">
    <property type="entry name" value="P-loop containing nucleotide triphosphate hydrolases"/>
    <property type="match status" value="1"/>
</dbReference>
<dbReference type="InterPro" id="IPR026983">
    <property type="entry name" value="DHC"/>
</dbReference>
<dbReference type="Gene3D" id="6.10.140.1060">
    <property type="match status" value="1"/>
</dbReference>
<dbReference type="FunFam" id="1.20.920.20:FF:000002">
    <property type="entry name" value="Cytoplasmic dynein 1 heavy chain"/>
    <property type="match status" value="1"/>
</dbReference>
<dbReference type="Gene3D" id="1.20.920.20">
    <property type="match status" value="2"/>
</dbReference>
<evidence type="ECO:0000256" key="5">
    <source>
        <dbReference type="ARBA" id="ARBA00022741"/>
    </source>
</evidence>
<dbReference type="GO" id="GO:0007052">
    <property type="term" value="P:mitotic spindle organization"/>
    <property type="evidence" value="ECO:0007669"/>
    <property type="project" value="TreeGrafter"/>
</dbReference>
<evidence type="ECO:0000256" key="1">
    <source>
        <dbReference type="ARBA" id="ARBA00004245"/>
    </source>
</evidence>
<name>A0AA38HJJ0_9CUCU</name>
<evidence type="ECO:0000256" key="10">
    <source>
        <dbReference type="ARBA" id="ARBA00023212"/>
    </source>
</evidence>
<dbReference type="InterPro" id="IPR027417">
    <property type="entry name" value="P-loop_NTPase"/>
</dbReference>
<dbReference type="PANTHER" id="PTHR10676">
    <property type="entry name" value="DYNEIN HEAVY CHAIN FAMILY PROTEIN"/>
    <property type="match status" value="1"/>
</dbReference>
<dbReference type="EMBL" id="JALNTZ010000728">
    <property type="protein sequence ID" value="KAJ3632075.1"/>
    <property type="molecule type" value="Genomic_DNA"/>
</dbReference>
<dbReference type="Pfam" id="PF12781">
    <property type="entry name" value="AAA_9"/>
    <property type="match status" value="2"/>
</dbReference>
<feature type="coiled-coil region" evidence="11">
    <location>
        <begin position="190"/>
        <end position="238"/>
    </location>
</feature>
<keyword evidence="3" id="KW-0963">Cytoplasm</keyword>
<feature type="region of interest" description="Disordered" evidence="12">
    <location>
        <begin position="1"/>
        <end position="21"/>
    </location>
</feature>
<dbReference type="GO" id="GO:0005881">
    <property type="term" value="C:cytoplasmic microtubule"/>
    <property type="evidence" value="ECO:0007669"/>
    <property type="project" value="TreeGrafter"/>
</dbReference>
<protein>
    <submittedName>
        <fullName evidence="15">Uncharacterized protein</fullName>
    </submittedName>
</protein>
<keyword evidence="4" id="KW-0493">Microtubule</keyword>
<organism evidence="15 16">
    <name type="scientific">Zophobas morio</name>
    <dbReference type="NCBI Taxonomy" id="2755281"/>
    <lineage>
        <taxon>Eukaryota</taxon>
        <taxon>Metazoa</taxon>
        <taxon>Ecdysozoa</taxon>
        <taxon>Arthropoda</taxon>
        <taxon>Hexapoda</taxon>
        <taxon>Insecta</taxon>
        <taxon>Pterygota</taxon>
        <taxon>Neoptera</taxon>
        <taxon>Endopterygota</taxon>
        <taxon>Coleoptera</taxon>
        <taxon>Polyphaga</taxon>
        <taxon>Cucujiformia</taxon>
        <taxon>Tenebrionidae</taxon>
        <taxon>Zophobas</taxon>
    </lineage>
</organism>
<dbReference type="GO" id="GO:0007097">
    <property type="term" value="P:nuclear migration"/>
    <property type="evidence" value="ECO:0007669"/>
    <property type="project" value="TreeGrafter"/>
</dbReference>
<dbReference type="GO" id="GO:0005524">
    <property type="term" value="F:ATP binding"/>
    <property type="evidence" value="ECO:0007669"/>
    <property type="project" value="UniProtKB-KW"/>
</dbReference>
<evidence type="ECO:0000256" key="2">
    <source>
        <dbReference type="ARBA" id="ARBA00008887"/>
    </source>
</evidence>
<evidence type="ECO:0000256" key="9">
    <source>
        <dbReference type="ARBA" id="ARBA00023175"/>
    </source>
</evidence>
<comment type="subcellular location">
    <subcellularLocation>
        <location evidence="1">Cytoplasm</location>
        <location evidence="1">Cytoskeleton</location>
    </subcellularLocation>
</comment>
<dbReference type="Pfam" id="PF12777">
    <property type="entry name" value="MT"/>
    <property type="match status" value="1"/>
</dbReference>
<dbReference type="InterPro" id="IPR024743">
    <property type="entry name" value="Dynein_HC_stalk"/>
</dbReference>
<evidence type="ECO:0000256" key="3">
    <source>
        <dbReference type="ARBA" id="ARBA00022490"/>
    </source>
</evidence>
<evidence type="ECO:0000256" key="4">
    <source>
        <dbReference type="ARBA" id="ARBA00022701"/>
    </source>
</evidence>
<evidence type="ECO:0000256" key="12">
    <source>
        <dbReference type="SAM" id="MobiDB-lite"/>
    </source>
</evidence>
<comment type="similarity">
    <text evidence="2">Belongs to the dynein heavy chain family.</text>
</comment>
<dbReference type="PANTHER" id="PTHR10676:SF314">
    <property type="entry name" value="CYTOPLASMIC DYNEIN 1 HEAVY CHAIN 1"/>
    <property type="match status" value="1"/>
</dbReference>
<keyword evidence="6" id="KW-0067">ATP-binding</keyword>
<feature type="domain" description="Dynein heavy chain coiled coil stalk" evidence="13">
    <location>
        <begin position="2"/>
        <end position="303"/>
    </location>
</feature>
<feature type="domain" description="Dynein heavy chain ATP-binding dynein motor region" evidence="14">
    <location>
        <begin position="336"/>
        <end position="441"/>
    </location>
</feature>
<keyword evidence="16" id="KW-1185">Reference proteome</keyword>
<evidence type="ECO:0000256" key="11">
    <source>
        <dbReference type="SAM" id="Coils"/>
    </source>
</evidence>
<gene>
    <name evidence="15" type="ORF">Zmor_024813</name>
</gene>
<evidence type="ECO:0000313" key="16">
    <source>
        <dbReference type="Proteomes" id="UP001168821"/>
    </source>
</evidence>
<keyword evidence="9" id="KW-0505">Motor protein</keyword>
<evidence type="ECO:0000256" key="8">
    <source>
        <dbReference type="ARBA" id="ARBA00023054"/>
    </source>
</evidence>
<dbReference type="GO" id="GO:0005938">
    <property type="term" value="C:cell cortex"/>
    <property type="evidence" value="ECO:0007669"/>
    <property type="project" value="TreeGrafter"/>
</dbReference>
<proteinExistence type="inferred from homology"/>
<dbReference type="GO" id="GO:0031122">
    <property type="term" value="P:cytoplasmic microtubule organization"/>
    <property type="evidence" value="ECO:0007669"/>
    <property type="project" value="TreeGrafter"/>
</dbReference>
<evidence type="ECO:0000259" key="14">
    <source>
        <dbReference type="Pfam" id="PF12781"/>
    </source>
</evidence>
<dbReference type="Proteomes" id="UP001168821">
    <property type="component" value="Unassembled WGS sequence"/>
</dbReference>
<feature type="domain" description="Dynein heavy chain ATP-binding dynein motor region" evidence="14">
    <location>
        <begin position="442"/>
        <end position="506"/>
    </location>
</feature>
<evidence type="ECO:0000256" key="7">
    <source>
        <dbReference type="ARBA" id="ARBA00023017"/>
    </source>
</evidence>
<dbReference type="InterPro" id="IPR035706">
    <property type="entry name" value="AAA_9"/>
</dbReference>
<evidence type="ECO:0000313" key="15">
    <source>
        <dbReference type="EMBL" id="KAJ3632075.1"/>
    </source>
</evidence>
<keyword evidence="8 11" id="KW-0175">Coiled coil</keyword>
<keyword evidence="5" id="KW-0547">Nucleotide-binding</keyword>
<dbReference type="GO" id="GO:0005868">
    <property type="term" value="C:cytoplasmic dynein complex"/>
    <property type="evidence" value="ECO:0007669"/>
    <property type="project" value="TreeGrafter"/>
</dbReference>
<accession>A0AA38HJJ0</accession>
<dbReference type="GO" id="GO:1904115">
    <property type="term" value="C:axon cytoplasm"/>
    <property type="evidence" value="ECO:0007669"/>
    <property type="project" value="GOC"/>
</dbReference>
<dbReference type="GO" id="GO:0008569">
    <property type="term" value="F:minus-end-directed microtubule motor activity"/>
    <property type="evidence" value="ECO:0007669"/>
    <property type="project" value="TreeGrafter"/>
</dbReference>